<dbReference type="EMBL" id="LVVM01002231">
    <property type="protein sequence ID" value="OJA16958.1"/>
    <property type="molecule type" value="Genomic_DNA"/>
</dbReference>
<keyword evidence="3" id="KW-1185">Reference proteome</keyword>
<proteinExistence type="predicted"/>
<feature type="compositionally biased region" description="Low complexity" evidence="1">
    <location>
        <begin position="104"/>
        <end position="115"/>
    </location>
</feature>
<evidence type="ECO:0000256" key="1">
    <source>
        <dbReference type="SAM" id="MobiDB-lite"/>
    </source>
</evidence>
<organism evidence="2 3">
    <name type="scientific">Rhizopogon vesiculosus</name>
    <dbReference type="NCBI Taxonomy" id="180088"/>
    <lineage>
        <taxon>Eukaryota</taxon>
        <taxon>Fungi</taxon>
        <taxon>Dikarya</taxon>
        <taxon>Basidiomycota</taxon>
        <taxon>Agaricomycotina</taxon>
        <taxon>Agaricomycetes</taxon>
        <taxon>Agaricomycetidae</taxon>
        <taxon>Boletales</taxon>
        <taxon>Suillineae</taxon>
        <taxon>Rhizopogonaceae</taxon>
        <taxon>Rhizopogon</taxon>
    </lineage>
</organism>
<reference evidence="2 3" key="1">
    <citation type="submission" date="2016-03" db="EMBL/GenBank/DDBJ databases">
        <title>Comparative genomics of the ectomycorrhizal sister species Rhizopogon vinicolor and Rhizopogon vesiculosus (Basidiomycota: Boletales) reveals a divergence of the mating type B locus.</title>
        <authorList>
            <person name="Mujic A.B."/>
            <person name="Kuo A."/>
            <person name="Tritt A."/>
            <person name="Lipzen A."/>
            <person name="Chen C."/>
            <person name="Johnson J."/>
            <person name="Sharma A."/>
            <person name="Barry K."/>
            <person name="Grigoriev I.V."/>
            <person name="Spatafora J.W."/>
        </authorList>
    </citation>
    <scope>NUCLEOTIDE SEQUENCE [LARGE SCALE GENOMIC DNA]</scope>
    <source>
        <strain evidence="2 3">AM-OR11-056</strain>
    </source>
</reference>
<dbReference type="OrthoDB" id="2683514at2759"/>
<feature type="region of interest" description="Disordered" evidence="1">
    <location>
        <begin position="53"/>
        <end position="139"/>
    </location>
</feature>
<accession>A0A1J8Q5M3</accession>
<evidence type="ECO:0000313" key="2">
    <source>
        <dbReference type="EMBL" id="OJA16958.1"/>
    </source>
</evidence>
<feature type="compositionally biased region" description="Polar residues" evidence="1">
    <location>
        <begin position="71"/>
        <end position="82"/>
    </location>
</feature>
<protein>
    <submittedName>
        <fullName evidence="2">Uncharacterized protein</fullName>
    </submittedName>
</protein>
<sequence>MGRLSRCCATTNVDEVGDESGDERLAVVLESDSETYLIAQGLARAKELVDAKITPTTAPMHPAPRVKSSAGEDTTPTPTLSPANEIDAQKDDQQTPVLDPQVEPQLSLTPSQPSSVPLPPENSVPQSSHAKNPAKQPQI</sequence>
<name>A0A1J8Q5M3_9AGAM</name>
<dbReference type="AlphaFoldDB" id="A0A1J8Q5M3"/>
<dbReference type="Proteomes" id="UP000183567">
    <property type="component" value="Unassembled WGS sequence"/>
</dbReference>
<comment type="caution">
    <text evidence="2">The sequence shown here is derived from an EMBL/GenBank/DDBJ whole genome shotgun (WGS) entry which is preliminary data.</text>
</comment>
<evidence type="ECO:0000313" key="3">
    <source>
        <dbReference type="Proteomes" id="UP000183567"/>
    </source>
</evidence>
<gene>
    <name evidence="2" type="ORF">AZE42_09453</name>
</gene>
<feature type="compositionally biased region" description="Polar residues" evidence="1">
    <location>
        <begin position="123"/>
        <end position="139"/>
    </location>
</feature>